<protein>
    <submittedName>
        <fullName evidence="3">snRNA-activating protein complex subunit 2</fullName>
    </submittedName>
</protein>
<feature type="region of interest" description="Disordered" evidence="1">
    <location>
        <begin position="263"/>
        <end position="304"/>
    </location>
</feature>
<accession>A0A2Y9DQN7</accession>
<evidence type="ECO:0000313" key="2">
    <source>
        <dbReference type="Proteomes" id="UP000248480"/>
    </source>
</evidence>
<dbReference type="PANTHER" id="PTHR15132">
    <property type="entry name" value="SNRNA-ACTIVATING PROTEIN COMPLEX SUBUNIT 2"/>
    <property type="match status" value="1"/>
</dbReference>
<feature type="compositionally biased region" description="Low complexity" evidence="1">
    <location>
        <begin position="178"/>
        <end position="190"/>
    </location>
</feature>
<dbReference type="RefSeq" id="XP_004378452.1">
    <property type="nucleotide sequence ID" value="XM_004378395.2"/>
</dbReference>
<dbReference type="OrthoDB" id="5990578at2759"/>
<proteinExistence type="predicted"/>
<dbReference type="FunCoup" id="A0A2Y9DQN7">
    <property type="interactions" value="1749"/>
</dbReference>
<dbReference type="GO" id="GO:0016251">
    <property type="term" value="F:RNA polymerase II general transcription initiation factor activity"/>
    <property type="evidence" value="ECO:0007669"/>
    <property type="project" value="InterPro"/>
</dbReference>
<dbReference type="Pfam" id="PF11035">
    <property type="entry name" value="SNAPC2"/>
    <property type="match status" value="1"/>
</dbReference>
<dbReference type="PANTHER" id="PTHR15132:SF1">
    <property type="entry name" value="SNRNA-ACTIVATING PROTEIN COMPLEX SUBUNIT 2"/>
    <property type="match status" value="1"/>
</dbReference>
<evidence type="ECO:0000313" key="3">
    <source>
        <dbReference type="RefSeq" id="XP_004378452.1"/>
    </source>
</evidence>
<reference evidence="3" key="1">
    <citation type="submission" date="2025-08" db="UniProtKB">
        <authorList>
            <consortium name="RefSeq"/>
        </authorList>
    </citation>
    <scope>IDENTIFICATION</scope>
</reference>
<organism evidence="2 3">
    <name type="scientific">Trichechus manatus latirostris</name>
    <name type="common">Florida manatee</name>
    <dbReference type="NCBI Taxonomy" id="127582"/>
    <lineage>
        <taxon>Eukaryota</taxon>
        <taxon>Metazoa</taxon>
        <taxon>Chordata</taxon>
        <taxon>Craniata</taxon>
        <taxon>Vertebrata</taxon>
        <taxon>Euteleostomi</taxon>
        <taxon>Mammalia</taxon>
        <taxon>Eutheria</taxon>
        <taxon>Afrotheria</taxon>
        <taxon>Sirenia</taxon>
        <taxon>Trichechidae</taxon>
        <taxon>Trichechus</taxon>
    </lineage>
</organism>
<keyword evidence="2" id="KW-1185">Reference proteome</keyword>
<dbReference type="GO" id="GO:0009301">
    <property type="term" value="P:snRNA transcription"/>
    <property type="evidence" value="ECO:0007669"/>
    <property type="project" value="InterPro"/>
</dbReference>
<dbReference type="KEGG" id="tmu:101347170"/>
<gene>
    <name evidence="3" type="primary">SNAPC2</name>
</gene>
<dbReference type="GO" id="GO:0016604">
    <property type="term" value="C:nuclear body"/>
    <property type="evidence" value="ECO:0007669"/>
    <property type="project" value="TreeGrafter"/>
</dbReference>
<dbReference type="InParanoid" id="A0A2Y9DQN7"/>
<dbReference type="GeneID" id="101347170"/>
<sequence>MKPPQRQRAAPARYLGAVTGPAAWSIREKRRLLRLLQARRGQPEPNAAELVRGLPGRSEDEIRDFLRQLKGRVAREAIQRLQPGGPLGRRRQTPAPIEVWTDLAEKITGPLEEPLTAAFSQVLTIAATEPLSLLHSQPPKATQARGKALLLSTPGGQEVSDPEAPVPDTPGVPASDTPAAPSEPASGPSSKGDFTVDFEKIYKYLASSSRSGLGPELSPAESSVVLDLLLSLPEELSRLPCTALAEHMTGAYLRLTAPQPSLAVGGLGPETEDGDAGSRGHEEPGQATPQASESAGPSEPRSAWQAAGVCPLNPFLVPLELLGQAATPAK</sequence>
<dbReference type="Proteomes" id="UP000248480">
    <property type="component" value="Unplaced"/>
</dbReference>
<dbReference type="STRING" id="127582.A0A2Y9DQN7"/>
<feature type="region of interest" description="Disordered" evidence="1">
    <location>
        <begin position="152"/>
        <end position="192"/>
    </location>
</feature>
<dbReference type="CTD" id="6618"/>
<name>A0A2Y9DQN7_TRIMA</name>
<dbReference type="AlphaFoldDB" id="A0A2Y9DQN7"/>
<dbReference type="InterPro" id="IPR021281">
    <property type="entry name" value="SNAPC2"/>
</dbReference>
<evidence type="ECO:0000256" key="1">
    <source>
        <dbReference type="SAM" id="MobiDB-lite"/>
    </source>
</evidence>